<organism evidence="3 4">
    <name type="scientific">Mycena maculata</name>
    <dbReference type="NCBI Taxonomy" id="230809"/>
    <lineage>
        <taxon>Eukaryota</taxon>
        <taxon>Fungi</taxon>
        <taxon>Dikarya</taxon>
        <taxon>Basidiomycota</taxon>
        <taxon>Agaricomycotina</taxon>
        <taxon>Agaricomycetes</taxon>
        <taxon>Agaricomycetidae</taxon>
        <taxon>Agaricales</taxon>
        <taxon>Marasmiineae</taxon>
        <taxon>Mycenaceae</taxon>
        <taxon>Mycena</taxon>
    </lineage>
</organism>
<evidence type="ECO:0008006" key="5">
    <source>
        <dbReference type="Google" id="ProtNLM"/>
    </source>
</evidence>
<feature type="compositionally biased region" description="Pro residues" evidence="1">
    <location>
        <begin position="623"/>
        <end position="639"/>
    </location>
</feature>
<protein>
    <recommendedName>
        <fullName evidence="5">Transmembrane protein</fullName>
    </recommendedName>
</protein>
<feature type="compositionally biased region" description="Low complexity" evidence="1">
    <location>
        <begin position="344"/>
        <end position="357"/>
    </location>
</feature>
<keyword evidence="2" id="KW-1133">Transmembrane helix</keyword>
<reference evidence="3" key="1">
    <citation type="submission" date="2023-03" db="EMBL/GenBank/DDBJ databases">
        <title>Massive genome expansion in bonnet fungi (Mycena s.s.) driven by repeated elements and novel gene families across ecological guilds.</title>
        <authorList>
            <consortium name="Lawrence Berkeley National Laboratory"/>
            <person name="Harder C.B."/>
            <person name="Miyauchi S."/>
            <person name="Viragh M."/>
            <person name="Kuo A."/>
            <person name="Thoen E."/>
            <person name="Andreopoulos B."/>
            <person name="Lu D."/>
            <person name="Skrede I."/>
            <person name="Drula E."/>
            <person name="Henrissat B."/>
            <person name="Morin E."/>
            <person name="Kohler A."/>
            <person name="Barry K."/>
            <person name="LaButti K."/>
            <person name="Morin E."/>
            <person name="Salamov A."/>
            <person name="Lipzen A."/>
            <person name="Mereny Z."/>
            <person name="Hegedus B."/>
            <person name="Baldrian P."/>
            <person name="Stursova M."/>
            <person name="Weitz H."/>
            <person name="Taylor A."/>
            <person name="Grigoriev I.V."/>
            <person name="Nagy L.G."/>
            <person name="Martin F."/>
            <person name="Kauserud H."/>
        </authorList>
    </citation>
    <scope>NUCLEOTIDE SEQUENCE</scope>
    <source>
        <strain evidence="3">CBHHK188m</strain>
    </source>
</reference>
<feature type="compositionally biased region" description="Low complexity" evidence="1">
    <location>
        <begin position="319"/>
        <end position="333"/>
    </location>
</feature>
<name>A0AAD7HRY8_9AGAR</name>
<feature type="transmembrane region" description="Helical" evidence="2">
    <location>
        <begin position="112"/>
        <end position="134"/>
    </location>
</feature>
<feature type="transmembrane region" description="Helical" evidence="2">
    <location>
        <begin position="146"/>
        <end position="171"/>
    </location>
</feature>
<dbReference type="EMBL" id="JARJLG010000216">
    <property type="protein sequence ID" value="KAJ7726827.1"/>
    <property type="molecule type" value="Genomic_DNA"/>
</dbReference>
<evidence type="ECO:0000313" key="3">
    <source>
        <dbReference type="EMBL" id="KAJ7726827.1"/>
    </source>
</evidence>
<evidence type="ECO:0000313" key="4">
    <source>
        <dbReference type="Proteomes" id="UP001215280"/>
    </source>
</evidence>
<feature type="compositionally biased region" description="Polar residues" evidence="1">
    <location>
        <begin position="391"/>
        <end position="402"/>
    </location>
</feature>
<evidence type="ECO:0000256" key="1">
    <source>
        <dbReference type="SAM" id="MobiDB-lite"/>
    </source>
</evidence>
<feature type="region of interest" description="Disordered" evidence="1">
    <location>
        <begin position="283"/>
        <end position="405"/>
    </location>
</feature>
<gene>
    <name evidence="3" type="ORF">DFH07DRAFT_970356</name>
</gene>
<evidence type="ECO:0000256" key="2">
    <source>
        <dbReference type="SAM" id="Phobius"/>
    </source>
</evidence>
<comment type="caution">
    <text evidence="3">The sequence shown here is derived from an EMBL/GenBank/DDBJ whole genome shotgun (WGS) entry which is preliminary data.</text>
</comment>
<feature type="compositionally biased region" description="Polar residues" evidence="1">
    <location>
        <begin position="581"/>
        <end position="613"/>
    </location>
</feature>
<keyword evidence="4" id="KW-1185">Reference proteome</keyword>
<feature type="transmembrane region" description="Helical" evidence="2">
    <location>
        <begin position="249"/>
        <end position="272"/>
    </location>
</feature>
<keyword evidence="2" id="KW-0812">Transmembrane</keyword>
<sequence length="645" mass="69543">MAALYLHNSIWVPDAADTPQELSPHMRTTSSATLQTMQTMHTDQSHPNEPLLHSSTSESVAYLYMLSQQPTHPNYPRGSPPGLNFDGDPTTVRERKGYADQLVRRRLRRLKVVMAILEVIMAGWSLYTTVRYFIAYAIYPSSTGQVVALVLATVSTVSFVVLFVAAVFPFLQLFLLGRNISIEILLTVRMALRYLSSFLLLAPAVVSFALVFAWRSSSDDALNMRNRCDVDVDVVWSIRTHSSCTAPPWGAWLALAIVRLLVTVAILTIYHLSLASYRGIRRPSRHRHHPSSTGSDSTFLGSPPMSGTPLPPTPGPGPGHLLQSSSSTLGSNSRPTPDRRSLRSSRGSSSMHRMSPSAGEQLRLHSPNSSNDGGLHDEFDPYADLPPLPAQSHSQSAPATPSETDRELYSFVDRFRSLVSQITRETEDGAYLSSDDGSSEASTSFLPPIAPAVGYDEFGRPYPPDEHVRILNAYVRRMPTIESIGSREAAGTASVTASSVYQEQLASLHTLSRPPTRAMTDRDEPRSRAGSLSIAAELISAMGVGADGMGMAELGELVDRVRRTGSIGSAGSYSVGGSLARTGSPSVGTAGTNTSEVSYFTASSSSGSPTHTPITEEPLEGIPAPPPPARRPLPRPPGLPRADSV</sequence>
<dbReference type="Proteomes" id="UP001215280">
    <property type="component" value="Unassembled WGS sequence"/>
</dbReference>
<feature type="region of interest" description="Disordered" evidence="1">
    <location>
        <begin position="506"/>
        <end position="530"/>
    </location>
</feature>
<feature type="region of interest" description="Disordered" evidence="1">
    <location>
        <begin position="568"/>
        <end position="645"/>
    </location>
</feature>
<proteinExistence type="predicted"/>
<dbReference type="AlphaFoldDB" id="A0AAD7HRY8"/>
<keyword evidence="2" id="KW-0472">Membrane</keyword>
<feature type="transmembrane region" description="Helical" evidence="2">
    <location>
        <begin position="192"/>
        <end position="214"/>
    </location>
</feature>
<accession>A0AAD7HRY8</accession>